<dbReference type="PANTHER" id="PTHR11655:SF14">
    <property type="entry name" value="LARGE RIBOSOMAL SUBUNIT PROTEIN UL6M"/>
    <property type="match status" value="1"/>
</dbReference>
<keyword evidence="7" id="KW-0699">rRNA-binding</keyword>
<dbReference type="GO" id="GO:0002181">
    <property type="term" value="P:cytoplasmic translation"/>
    <property type="evidence" value="ECO:0007669"/>
    <property type="project" value="TreeGrafter"/>
</dbReference>
<dbReference type="AlphaFoldDB" id="A0A0G1VHQ9"/>
<dbReference type="PROSITE" id="PS00525">
    <property type="entry name" value="RIBOSOMAL_L6_1"/>
    <property type="match status" value="1"/>
</dbReference>
<comment type="caution">
    <text evidence="9">The sequence shown here is derived from an EMBL/GenBank/DDBJ whole genome shotgun (WGS) entry which is preliminary data.</text>
</comment>
<dbReference type="SUPFAM" id="SSF56053">
    <property type="entry name" value="Ribosomal protein L6"/>
    <property type="match status" value="2"/>
</dbReference>
<dbReference type="PIRSF" id="PIRSF002162">
    <property type="entry name" value="Ribosomal_L6"/>
    <property type="match status" value="1"/>
</dbReference>
<evidence type="ECO:0000256" key="7">
    <source>
        <dbReference type="RuleBase" id="RU003870"/>
    </source>
</evidence>
<evidence type="ECO:0000256" key="2">
    <source>
        <dbReference type="ARBA" id="ARBA00022980"/>
    </source>
</evidence>
<evidence type="ECO:0000313" key="10">
    <source>
        <dbReference type="Proteomes" id="UP000034119"/>
    </source>
</evidence>
<dbReference type="Pfam" id="PF00347">
    <property type="entry name" value="Ribosomal_L6"/>
    <property type="match status" value="1"/>
</dbReference>
<dbReference type="InterPro" id="IPR019906">
    <property type="entry name" value="Ribosomal_uL6_bac-type"/>
</dbReference>
<evidence type="ECO:0000259" key="8">
    <source>
        <dbReference type="Pfam" id="PF00347"/>
    </source>
</evidence>
<keyword evidence="2 6" id="KW-0689">Ribosomal protein</keyword>
<evidence type="ECO:0000313" key="9">
    <source>
        <dbReference type="EMBL" id="KKW05991.1"/>
    </source>
</evidence>
<reference evidence="9 10" key="1">
    <citation type="journal article" date="2015" name="Nature">
        <title>rRNA introns, odd ribosomes, and small enigmatic genomes across a large radiation of phyla.</title>
        <authorList>
            <person name="Brown C.T."/>
            <person name="Hug L.A."/>
            <person name="Thomas B.C."/>
            <person name="Sharon I."/>
            <person name="Castelle C.J."/>
            <person name="Singh A."/>
            <person name="Wilkins M.J."/>
            <person name="Williams K.H."/>
            <person name="Banfield J.F."/>
        </authorList>
    </citation>
    <scope>NUCLEOTIDE SEQUENCE [LARGE SCALE GENOMIC DNA]</scope>
</reference>
<dbReference type="InterPro" id="IPR002358">
    <property type="entry name" value="Ribosomal_uL6_CS"/>
</dbReference>
<dbReference type="GO" id="GO:0019843">
    <property type="term" value="F:rRNA binding"/>
    <property type="evidence" value="ECO:0007669"/>
    <property type="project" value="UniProtKB-UniRule"/>
</dbReference>
<keyword evidence="7" id="KW-0694">RNA-binding</keyword>
<comment type="function">
    <text evidence="7">This protein binds to the 23S rRNA, and is important in its secondary structure. It is located near the subunit interface in the base of the L7/L12 stalk, and near the tRNA binding site of the peptidyltransferase center.</text>
</comment>
<comment type="similarity">
    <text evidence="1 6">Belongs to the universal ribosomal protein uL6 family.</text>
</comment>
<keyword evidence="3 6" id="KW-0687">Ribonucleoprotein</keyword>
<dbReference type="InterPro" id="IPR020040">
    <property type="entry name" value="Ribosomal_uL6_a/b-dom"/>
</dbReference>
<evidence type="ECO:0000256" key="1">
    <source>
        <dbReference type="ARBA" id="ARBA00009356"/>
    </source>
</evidence>
<evidence type="ECO:0000256" key="4">
    <source>
        <dbReference type="ARBA" id="ARBA00035454"/>
    </source>
</evidence>
<dbReference type="NCBIfam" id="TIGR03654">
    <property type="entry name" value="L6_bact"/>
    <property type="match status" value="1"/>
</dbReference>
<evidence type="ECO:0000256" key="6">
    <source>
        <dbReference type="RuleBase" id="RU003869"/>
    </source>
</evidence>
<gene>
    <name evidence="9" type="ORF">UY40_C0005G0049</name>
</gene>
<dbReference type="InterPro" id="IPR000702">
    <property type="entry name" value="Ribosomal_uL6-like"/>
</dbReference>
<dbReference type="PRINTS" id="PR00059">
    <property type="entry name" value="RIBOSOMALL6"/>
</dbReference>
<dbReference type="FunFam" id="3.90.930.12:FF:000001">
    <property type="entry name" value="50S ribosomal protein L6"/>
    <property type="match status" value="1"/>
</dbReference>
<dbReference type="GO" id="GO:0022625">
    <property type="term" value="C:cytosolic large ribosomal subunit"/>
    <property type="evidence" value="ECO:0007669"/>
    <property type="project" value="UniProtKB-UniRule"/>
</dbReference>
<accession>A0A0G1VHQ9</accession>
<name>A0A0G1VHQ9_9BACT</name>
<dbReference type="Gene3D" id="3.90.930.12">
    <property type="entry name" value="Ribosomal protein L6, alpha-beta domain"/>
    <property type="match status" value="2"/>
</dbReference>
<dbReference type="InterPro" id="IPR036789">
    <property type="entry name" value="Ribosomal_uL6-like_a/b-dom_sf"/>
</dbReference>
<dbReference type="GO" id="GO:0003735">
    <property type="term" value="F:structural constituent of ribosome"/>
    <property type="evidence" value="ECO:0007669"/>
    <property type="project" value="UniProtKB-UniRule"/>
</dbReference>
<feature type="domain" description="Large ribosomal subunit protein uL6 alpha-beta" evidence="8">
    <location>
        <begin position="90"/>
        <end position="164"/>
    </location>
</feature>
<protein>
    <recommendedName>
        <fullName evidence="4 5">50S ribosomal protein L6</fullName>
    </recommendedName>
</protein>
<dbReference type="PATRIC" id="fig|1618342.3.peg.253"/>
<sequence>MVGKKPLQIPSGVTVTLEKMGTWWQASFAGPLGQIEVRLPVGVEVEEKDGKLAFTKKSGVEDRILGLGFALARNATQGVSAGFTEKLEMVGVGYRAAKTGEGLKLSLGFSHPVEFKIPEGVKAEVEADTKITLSGIDKQLVAQTAANLRKLRPPEPYKGKGIRYEGEVVRRKLGKAAKAAVGGATG</sequence>
<dbReference type="PANTHER" id="PTHR11655">
    <property type="entry name" value="60S/50S RIBOSOMAL PROTEIN L6/L9"/>
    <property type="match status" value="1"/>
</dbReference>
<dbReference type="EMBL" id="LCPW01000005">
    <property type="protein sequence ID" value="KKW05991.1"/>
    <property type="molecule type" value="Genomic_DNA"/>
</dbReference>
<evidence type="ECO:0000256" key="3">
    <source>
        <dbReference type="ARBA" id="ARBA00023274"/>
    </source>
</evidence>
<evidence type="ECO:0000256" key="5">
    <source>
        <dbReference type="NCBIfam" id="TIGR03654"/>
    </source>
</evidence>
<dbReference type="Proteomes" id="UP000034119">
    <property type="component" value="Unassembled WGS sequence"/>
</dbReference>
<organism evidence="9 10">
    <name type="scientific">candidate division CPR1 bacterium GW2011_GWC1_49_13</name>
    <dbReference type="NCBI Taxonomy" id="1618342"/>
    <lineage>
        <taxon>Bacteria</taxon>
        <taxon>candidate division CPR1</taxon>
    </lineage>
</organism>
<proteinExistence type="inferred from homology"/>
<dbReference type="STRING" id="1618342.UY40_C0005G0049"/>